<dbReference type="NCBIfam" id="TIGR01730">
    <property type="entry name" value="RND_mfp"/>
    <property type="match status" value="1"/>
</dbReference>
<evidence type="ECO:0000256" key="3">
    <source>
        <dbReference type="ARBA" id="ARBA00022448"/>
    </source>
</evidence>
<dbReference type="Gene3D" id="2.40.420.20">
    <property type="match status" value="1"/>
</dbReference>
<evidence type="ECO:0000256" key="2">
    <source>
        <dbReference type="ARBA" id="ARBA00009477"/>
    </source>
</evidence>
<comment type="similarity">
    <text evidence="2">Belongs to the membrane fusion protein (MFP) (TC 8.A.1) family.</text>
</comment>
<dbReference type="Proteomes" id="UP000237968">
    <property type="component" value="Unassembled WGS sequence"/>
</dbReference>
<name>A0A2S9YK84_9BACT</name>
<dbReference type="GO" id="GO:1990281">
    <property type="term" value="C:efflux pump complex"/>
    <property type="evidence" value="ECO:0007669"/>
    <property type="project" value="TreeGrafter"/>
</dbReference>
<sequence>MPRLRRGPWARALLGLSVWVSPACGERGPEPVEAPRPVKTFELGAADDGFSREWPGRVEPTQNAEMSFAVAGDIVELPVEEGMLVAKDQLLATLDARHFRARLDRARAQLRFDQTEYERSATLVERGAVARAELDRRTRALAVSEAELAEAKKALADTELVAPFAGTVAKKLVDNFQSVAAKQPVVVIQDATSLEIVTHVSQRDYAAAKPGLTVAERSERAAGRVHVVLDTLPELLIPARLKELATVPDPITGTYEVTWSFDPPQDVMITPGMTAKVIVAGLAPEAVEARAVLVPIEALVGSDEGGAQVWVIEPETMTVARAEVETGAAIGGSVEVRAGLDGDELIATTGVHALRDGLVVTRFEDLYGRP</sequence>
<dbReference type="InterPro" id="IPR058627">
    <property type="entry name" value="MdtA-like_C"/>
</dbReference>
<keyword evidence="3" id="KW-0813">Transport</keyword>
<evidence type="ECO:0000313" key="6">
    <source>
        <dbReference type="EMBL" id="PRQ05442.1"/>
    </source>
</evidence>
<comment type="subcellular location">
    <subcellularLocation>
        <location evidence="1">Cell envelope</location>
    </subcellularLocation>
</comment>
<dbReference type="SUPFAM" id="SSF111369">
    <property type="entry name" value="HlyD-like secretion proteins"/>
    <property type="match status" value="1"/>
</dbReference>
<evidence type="ECO:0000259" key="5">
    <source>
        <dbReference type="Pfam" id="PF25967"/>
    </source>
</evidence>
<comment type="caution">
    <text evidence="6">The sequence shown here is derived from an EMBL/GenBank/DDBJ whole genome shotgun (WGS) entry which is preliminary data.</text>
</comment>
<dbReference type="Gene3D" id="2.40.30.170">
    <property type="match status" value="1"/>
</dbReference>
<dbReference type="Pfam" id="PF25967">
    <property type="entry name" value="RND-MFP_C"/>
    <property type="match status" value="1"/>
</dbReference>
<dbReference type="PANTHER" id="PTHR30469">
    <property type="entry name" value="MULTIDRUG RESISTANCE PROTEIN MDTA"/>
    <property type="match status" value="1"/>
</dbReference>
<dbReference type="EMBL" id="PVNK01000013">
    <property type="protein sequence ID" value="PRQ05442.1"/>
    <property type="molecule type" value="Genomic_DNA"/>
</dbReference>
<evidence type="ECO:0000256" key="1">
    <source>
        <dbReference type="ARBA" id="ARBA00004196"/>
    </source>
</evidence>
<evidence type="ECO:0000259" key="4">
    <source>
        <dbReference type="Pfam" id="PF25917"/>
    </source>
</evidence>
<keyword evidence="7" id="KW-1185">Reference proteome</keyword>
<feature type="domain" description="Multidrug resistance protein MdtA-like C-terminal permuted SH3" evidence="5">
    <location>
        <begin position="291"/>
        <end position="348"/>
    </location>
</feature>
<dbReference type="Gene3D" id="1.10.287.470">
    <property type="entry name" value="Helix hairpin bin"/>
    <property type="match status" value="1"/>
</dbReference>
<dbReference type="Pfam" id="PF25917">
    <property type="entry name" value="BSH_RND"/>
    <property type="match status" value="1"/>
</dbReference>
<evidence type="ECO:0000313" key="7">
    <source>
        <dbReference type="Proteomes" id="UP000237968"/>
    </source>
</evidence>
<organism evidence="6 7">
    <name type="scientific">Enhygromyxa salina</name>
    <dbReference type="NCBI Taxonomy" id="215803"/>
    <lineage>
        <taxon>Bacteria</taxon>
        <taxon>Pseudomonadati</taxon>
        <taxon>Myxococcota</taxon>
        <taxon>Polyangia</taxon>
        <taxon>Nannocystales</taxon>
        <taxon>Nannocystaceae</taxon>
        <taxon>Enhygromyxa</taxon>
    </lineage>
</organism>
<dbReference type="GO" id="GO:0015562">
    <property type="term" value="F:efflux transmembrane transporter activity"/>
    <property type="evidence" value="ECO:0007669"/>
    <property type="project" value="TreeGrafter"/>
</dbReference>
<dbReference type="RefSeq" id="WP_181197159.1">
    <property type="nucleotide sequence ID" value="NZ_PVNK01000013.1"/>
</dbReference>
<proteinExistence type="inferred from homology"/>
<protein>
    <submittedName>
        <fullName evidence="6">Toluene efflux pump periplasmic linker protein TtgG</fullName>
    </submittedName>
</protein>
<dbReference type="InterPro" id="IPR058625">
    <property type="entry name" value="MdtA-like_BSH"/>
</dbReference>
<dbReference type="PANTHER" id="PTHR30469:SF20">
    <property type="entry name" value="EFFLUX RND TRANSPORTER PERIPLASMIC ADAPTOR SUBUNIT"/>
    <property type="match status" value="1"/>
</dbReference>
<dbReference type="AlphaFoldDB" id="A0A2S9YK84"/>
<dbReference type="Gene3D" id="2.40.50.100">
    <property type="match status" value="1"/>
</dbReference>
<dbReference type="InterPro" id="IPR006143">
    <property type="entry name" value="RND_pump_MFP"/>
</dbReference>
<accession>A0A2S9YK84</accession>
<reference evidence="6 7" key="1">
    <citation type="submission" date="2018-03" db="EMBL/GenBank/DDBJ databases">
        <title>Draft Genome Sequences of the Obligatory Marine Myxobacteria Enhygromyxa salina SWB005.</title>
        <authorList>
            <person name="Poehlein A."/>
            <person name="Moghaddam J.A."/>
            <person name="Harms H."/>
            <person name="Alanjari M."/>
            <person name="Koenig G.M."/>
            <person name="Daniel R."/>
            <person name="Schaeberle T.F."/>
        </authorList>
    </citation>
    <scope>NUCLEOTIDE SEQUENCE [LARGE SCALE GENOMIC DNA]</scope>
    <source>
        <strain evidence="6 7">SWB005</strain>
    </source>
</reference>
<feature type="domain" description="Multidrug resistance protein MdtA-like barrel-sandwich hybrid" evidence="4">
    <location>
        <begin position="64"/>
        <end position="185"/>
    </location>
</feature>
<gene>
    <name evidence="6" type="primary">ttgG</name>
    <name evidence="6" type="ORF">ENSA5_02630</name>
</gene>